<reference evidence="6" key="1">
    <citation type="journal article" date="2019" name="Int. J. Syst. Evol. Microbiol.">
        <title>The Global Catalogue of Microorganisms (GCM) 10K type strain sequencing project: providing services to taxonomists for standard genome sequencing and annotation.</title>
        <authorList>
            <consortium name="The Broad Institute Genomics Platform"/>
            <consortium name="The Broad Institute Genome Sequencing Center for Infectious Disease"/>
            <person name="Wu L."/>
            <person name="Ma J."/>
        </authorList>
    </citation>
    <scope>NUCLEOTIDE SEQUENCE [LARGE SCALE GENOMIC DNA]</scope>
    <source>
        <strain evidence="6">CGMCC 1.12371</strain>
    </source>
</reference>
<comment type="similarity">
    <text evidence="1">Belongs to the inositol monophosphatase superfamily.</text>
</comment>
<dbReference type="PANTHER" id="PTHR20854:SF4">
    <property type="entry name" value="INOSITOL-1-MONOPHOSPHATASE-RELATED"/>
    <property type="match status" value="1"/>
</dbReference>
<dbReference type="InterPro" id="IPR020583">
    <property type="entry name" value="Inositol_monoP_metal-BS"/>
</dbReference>
<dbReference type="SUPFAM" id="SSF56655">
    <property type="entry name" value="Carbohydrate phosphatase"/>
    <property type="match status" value="1"/>
</dbReference>
<protein>
    <submittedName>
        <fullName evidence="5">Inositol monophosphatase family protein</fullName>
    </submittedName>
</protein>
<evidence type="ECO:0000313" key="5">
    <source>
        <dbReference type="EMBL" id="MFC7409148.1"/>
    </source>
</evidence>
<keyword evidence="2" id="KW-0479">Metal-binding</keyword>
<gene>
    <name evidence="5" type="ORF">ACFQPB_09775</name>
</gene>
<comment type="caution">
    <text evidence="5">The sequence shown here is derived from an EMBL/GenBank/DDBJ whole genome shotgun (WGS) entry which is preliminary data.</text>
</comment>
<keyword evidence="4" id="KW-0460">Magnesium</keyword>
<dbReference type="InterPro" id="IPR000760">
    <property type="entry name" value="Inositol_monophosphatase-like"/>
</dbReference>
<evidence type="ECO:0000313" key="6">
    <source>
        <dbReference type="Proteomes" id="UP001596501"/>
    </source>
</evidence>
<dbReference type="Proteomes" id="UP001596501">
    <property type="component" value="Unassembled WGS sequence"/>
</dbReference>
<evidence type="ECO:0000256" key="2">
    <source>
        <dbReference type="ARBA" id="ARBA00022723"/>
    </source>
</evidence>
<dbReference type="Gene3D" id="3.30.540.10">
    <property type="entry name" value="Fructose-1,6-Bisphosphatase, subunit A, domain 1"/>
    <property type="match status" value="1"/>
</dbReference>
<evidence type="ECO:0000256" key="3">
    <source>
        <dbReference type="ARBA" id="ARBA00022801"/>
    </source>
</evidence>
<dbReference type="EMBL" id="JBHTCA010000005">
    <property type="protein sequence ID" value="MFC7409148.1"/>
    <property type="molecule type" value="Genomic_DNA"/>
</dbReference>
<dbReference type="PROSITE" id="PS00629">
    <property type="entry name" value="IMP_1"/>
    <property type="match status" value="1"/>
</dbReference>
<name>A0ABW2QP85_9BURK</name>
<keyword evidence="6" id="KW-1185">Reference proteome</keyword>
<dbReference type="Gene3D" id="3.40.190.80">
    <property type="match status" value="1"/>
</dbReference>
<evidence type="ECO:0000256" key="4">
    <source>
        <dbReference type="ARBA" id="ARBA00022842"/>
    </source>
</evidence>
<accession>A0ABW2QP85</accession>
<dbReference type="PANTHER" id="PTHR20854">
    <property type="entry name" value="INOSITOL MONOPHOSPHATASE"/>
    <property type="match status" value="1"/>
</dbReference>
<dbReference type="CDD" id="cd01517">
    <property type="entry name" value="PAP_phosphatase"/>
    <property type="match status" value="1"/>
</dbReference>
<sequence length="281" mass="29839">MTPCFEPAHLSAVAALLREVAAVEIMPRFGRLQRDQIHEKTSAFDVVTEADEAAERAIAAGLRAAFPGADVVGEEATGRDPALLDLLGSSALVFVVDPLDGTKNFASGLPLFGVMVAVVQRGEVVAGVIHDPVGQTTACALRGQGAWLLAPDGQRTPLRVAAPQAVKQMHGIVSTNFVPEPLRTQVNARLSSLATTNWFRCAAHEYRLAAAGHVDVLFYNKLMPWDHAAGWLLHQEAGGYSAHFDGSPYRPTHTTGGLLCAPDRASWAAVHRALLGDASPS</sequence>
<dbReference type="PRINTS" id="PR00377">
    <property type="entry name" value="IMPHPHTASES"/>
</dbReference>
<dbReference type="RefSeq" id="WP_382222442.1">
    <property type="nucleotide sequence ID" value="NZ_JBHTCA010000005.1"/>
</dbReference>
<dbReference type="Pfam" id="PF00459">
    <property type="entry name" value="Inositol_P"/>
    <property type="match status" value="1"/>
</dbReference>
<organism evidence="5 6">
    <name type="scientific">Hydrogenophaga atypica</name>
    <dbReference type="NCBI Taxonomy" id="249409"/>
    <lineage>
        <taxon>Bacteria</taxon>
        <taxon>Pseudomonadati</taxon>
        <taxon>Pseudomonadota</taxon>
        <taxon>Betaproteobacteria</taxon>
        <taxon>Burkholderiales</taxon>
        <taxon>Comamonadaceae</taxon>
        <taxon>Hydrogenophaga</taxon>
    </lineage>
</organism>
<proteinExistence type="inferred from homology"/>
<evidence type="ECO:0000256" key="1">
    <source>
        <dbReference type="ARBA" id="ARBA00009759"/>
    </source>
</evidence>
<keyword evidence="3" id="KW-0378">Hydrolase</keyword>